<evidence type="ECO:0000313" key="4">
    <source>
        <dbReference type="EMBL" id="GIL53070.1"/>
    </source>
</evidence>
<feature type="compositionally biased region" description="Pro residues" evidence="1">
    <location>
        <begin position="90"/>
        <end position="112"/>
    </location>
</feature>
<gene>
    <name evidence="4" type="ORF">Vafri_8760</name>
</gene>
<feature type="compositionally biased region" description="Pro residues" evidence="1">
    <location>
        <begin position="40"/>
        <end position="79"/>
    </location>
</feature>
<accession>A0A8J4B2Z7</accession>
<evidence type="ECO:0000313" key="5">
    <source>
        <dbReference type="Proteomes" id="UP000747399"/>
    </source>
</evidence>
<keyword evidence="5" id="KW-1185">Reference proteome</keyword>
<keyword evidence="2" id="KW-1133">Transmembrane helix</keyword>
<feature type="chain" id="PRO_5035234885" description="Membrane-associated protein" evidence="3">
    <location>
        <begin position="27"/>
        <end position="1052"/>
    </location>
</feature>
<evidence type="ECO:0000256" key="1">
    <source>
        <dbReference type="SAM" id="MobiDB-lite"/>
    </source>
</evidence>
<dbReference type="Proteomes" id="UP000747399">
    <property type="component" value="Unassembled WGS sequence"/>
</dbReference>
<sequence length="1052" mass="107475">MRKACYPGVKMIHLLILGFLSSLAIADAVASGTYPIVPSTSPPSYPSVPPPPNPYNPSPSTSLPPSPASMPTVPPPSPPSSSTNASSPPVVYPLPPSVSPASPPPVSPPPVVPSNSPVTQSSWPPVYPPSYFQPASIQPPPAPPVTQTKVPLSGYALFVGPAASCSGFAGADSTNANVTTNSWGELSGEGAIGEADEGLLVVVLPSNSSCKDAFTGLPLPFAVGAPWTTPASGTAQVTVTPATRLLAYTNLTDAANSTGVIPAAYRLFGVDASGAESGALAALKQPAAYSRLTGVMMLAVDTALTSLVVTAVPAVAAATSNSTACSTTDLQVDVIFDALAAKAATGLNLTNPSLCPTIIQATVAACSGSSAIAGDAALKACRVYDKAVATLAETNAEEQAIIPLAAVALMARVSYVVQAAGVAAVTSAMNGNVTAVDDLVAGWNTHLATAPINLTAIFVALGLGDAPSAASPSIFVRGSGSLTNCQVSYDQIVDPVNTKNSTTSAKGIAIFTNVTSGLVTVPSGCRDAALSVGSKVAQSPFSMGALVPQSLIGGPFFLNPVAYLATAVFLVRQRHEAPRGITTADYAAVYNYFGIGVAGATDALPQGADFVRQNWPDSNALVVRSYLLNQRLLGAVGPSSSFMSGLLKHEVSMDDVSQSFFETMSYDMANKTLKPDDKDYLTGLMRRYYQSRFQGSSSSASRRRLLQTLDLTQLNQLLASVASAVAEVSNQLLALDRQAEAAAAAGKTVDVSALLLTAAKVSSVAQSALTSMLTELAVAASSGNTTAMTALTSQLSSSFSTAGLQAQVQSATVDESGIGAVGNNQGPTVEPGGIAPPVLPAAIPPSTEKKTVNTGAIIGGVIGGVVGGAMIAVIVAVVLIRNRRLKQQVHGRRDDARINVMMPDPETGAATNQWLSDSASPPTMAGGAADNRTELVDNKLPGATNRSLGGPNATAEKVEVGDESNRTETMVIPWACPRITNSLMSPLERHAPTSGSSNPAGATSSDGRDSQFRSNHVHPDPKLALPTGRTSSPRDPDSSTLNDQPGWWTAAN</sequence>
<feature type="compositionally biased region" description="Low complexity" evidence="1">
    <location>
        <begin position="80"/>
        <end position="89"/>
    </location>
</feature>
<dbReference type="EMBL" id="BNCO01000014">
    <property type="protein sequence ID" value="GIL53070.1"/>
    <property type="molecule type" value="Genomic_DNA"/>
</dbReference>
<feature type="transmembrane region" description="Helical" evidence="2">
    <location>
        <begin position="856"/>
        <end position="880"/>
    </location>
</feature>
<reference evidence="4" key="1">
    <citation type="journal article" date="2021" name="Proc. Natl. Acad. Sci. U.S.A.">
        <title>Three genomes in the algal genus Volvox reveal the fate of a haploid sex-determining region after a transition to homothallism.</title>
        <authorList>
            <person name="Yamamoto K."/>
            <person name="Hamaji T."/>
            <person name="Kawai-Toyooka H."/>
            <person name="Matsuzaki R."/>
            <person name="Takahashi F."/>
            <person name="Nishimura Y."/>
            <person name="Kawachi M."/>
            <person name="Noguchi H."/>
            <person name="Minakuchi Y."/>
            <person name="Umen J.G."/>
            <person name="Toyoda A."/>
            <person name="Nozaki H."/>
        </authorList>
    </citation>
    <scope>NUCLEOTIDE SEQUENCE</scope>
    <source>
        <strain evidence="4">NIES-3780</strain>
    </source>
</reference>
<feature type="compositionally biased region" description="Basic and acidic residues" evidence="1">
    <location>
        <begin position="1006"/>
        <end position="1021"/>
    </location>
</feature>
<evidence type="ECO:0008006" key="6">
    <source>
        <dbReference type="Google" id="ProtNLM"/>
    </source>
</evidence>
<feature type="compositionally biased region" description="Polar residues" evidence="1">
    <location>
        <begin position="993"/>
        <end position="1005"/>
    </location>
</feature>
<dbReference type="PRINTS" id="PR01217">
    <property type="entry name" value="PRICHEXTENSN"/>
</dbReference>
<evidence type="ECO:0000256" key="3">
    <source>
        <dbReference type="SAM" id="SignalP"/>
    </source>
</evidence>
<feature type="signal peptide" evidence="3">
    <location>
        <begin position="1"/>
        <end position="26"/>
    </location>
</feature>
<name>A0A8J4B2Z7_9CHLO</name>
<keyword evidence="2" id="KW-0812">Transmembrane</keyword>
<feature type="compositionally biased region" description="Polar residues" evidence="1">
    <location>
        <begin position="909"/>
        <end position="921"/>
    </location>
</feature>
<dbReference type="AlphaFoldDB" id="A0A8J4B2Z7"/>
<feature type="region of interest" description="Disordered" evidence="1">
    <location>
        <begin position="986"/>
        <end position="1052"/>
    </location>
</feature>
<proteinExistence type="predicted"/>
<feature type="region of interest" description="Disordered" evidence="1">
    <location>
        <begin position="40"/>
        <end position="120"/>
    </location>
</feature>
<organism evidence="4 5">
    <name type="scientific">Volvox africanus</name>
    <dbReference type="NCBI Taxonomy" id="51714"/>
    <lineage>
        <taxon>Eukaryota</taxon>
        <taxon>Viridiplantae</taxon>
        <taxon>Chlorophyta</taxon>
        <taxon>core chlorophytes</taxon>
        <taxon>Chlorophyceae</taxon>
        <taxon>CS clade</taxon>
        <taxon>Chlamydomonadales</taxon>
        <taxon>Volvocaceae</taxon>
        <taxon>Volvox</taxon>
    </lineage>
</organism>
<protein>
    <recommendedName>
        <fullName evidence="6">Membrane-associated protein</fullName>
    </recommendedName>
</protein>
<feature type="region of interest" description="Disordered" evidence="1">
    <location>
        <begin position="902"/>
        <end position="971"/>
    </location>
</feature>
<evidence type="ECO:0000256" key="2">
    <source>
        <dbReference type="SAM" id="Phobius"/>
    </source>
</evidence>
<keyword evidence="3" id="KW-0732">Signal</keyword>
<feature type="compositionally biased region" description="Basic and acidic residues" evidence="1">
    <location>
        <begin position="956"/>
        <end position="966"/>
    </location>
</feature>
<keyword evidence="2" id="KW-0472">Membrane</keyword>
<comment type="caution">
    <text evidence="4">The sequence shown here is derived from an EMBL/GenBank/DDBJ whole genome shotgun (WGS) entry which is preliminary data.</text>
</comment>